<reference evidence="1" key="1">
    <citation type="journal article" date="2021" name="Genome Biol. Evol.">
        <title>A High-Quality Reference Genome for a Parasitic Bivalve with Doubly Uniparental Inheritance (Bivalvia: Unionida).</title>
        <authorList>
            <person name="Smith C.H."/>
        </authorList>
    </citation>
    <scope>NUCLEOTIDE SEQUENCE</scope>
    <source>
        <strain evidence="1">CHS0354</strain>
    </source>
</reference>
<dbReference type="AlphaFoldDB" id="A0AAE0VRT3"/>
<name>A0AAE0VRT3_9BIVA</name>
<gene>
    <name evidence="1" type="ORF">CHS0354_016947</name>
</gene>
<reference evidence="1" key="2">
    <citation type="journal article" date="2021" name="Genome Biol. Evol.">
        <title>Developing a high-quality reference genome for a parasitic bivalve with doubly uniparental inheritance (Bivalvia: Unionida).</title>
        <authorList>
            <person name="Smith C.H."/>
        </authorList>
    </citation>
    <scope>NUCLEOTIDE SEQUENCE</scope>
    <source>
        <strain evidence="1">CHS0354</strain>
        <tissue evidence="1">Mantle</tissue>
    </source>
</reference>
<reference evidence="1" key="3">
    <citation type="submission" date="2023-05" db="EMBL/GenBank/DDBJ databases">
        <authorList>
            <person name="Smith C.H."/>
        </authorList>
    </citation>
    <scope>NUCLEOTIDE SEQUENCE</scope>
    <source>
        <strain evidence="1">CHS0354</strain>
        <tissue evidence="1">Mantle</tissue>
    </source>
</reference>
<evidence type="ECO:0000313" key="2">
    <source>
        <dbReference type="Proteomes" id="UP001195483"/>
    </source>
</evidence>
<protein>
    <submittedName>
        <fullName evidence="1">Uncharacterized protein</fullName>
    </submittedName>
</protein>
<proteinExistence type="predicted"/>
<accession>A0AAE0VRT3</accession>
<keyword evidence="2" id="KW-1185">Reference proteome</keyword>
<dbReference type="EMBL" id="JAEAOA010001041">
    <property type="protein sequence ID" value="KAK3586772.1"/>
    <property type="molecule type" value="Genomic_DNA"/>
</dbReference>
<dbReference type="Proteomes" id="UP001195483">
    <property type="component" value="Unassembled WGS sequence"/>
</dbReference>
<sequence length="119" mass="13555">MGAALLSPTVEPLFGQFYLLVGNSIFKHHLFLGPVPLGLETVWLEDITILQSDKRTLGDPGLPAQLTYSLRRKSDFLTLQLERNYEINPNADIYVVRRTKDGRPILTKTKNLEKEVNFQ</sequence>
<evidence type="ECO:0000313" key="1">
    <source>
        <dbReference type="EMBL" id="KAK3586772.1"/>
    </source>
</evidence>
<comment type="caution">
    <text evidence="1">The sequence shown here is derived from an EMBL/GenBank/DDBJ whole genome shotgun (WGS) entry which is preliminary data.</text>
</comment>
<organism evidence="1 2">
    <name type="scientific">Potamilus streckersoni</name>
    <dbReference type="NCBI Taxonomy" id="2493646"/>
    <lineage>
        <taxon>Eukaryota</taxon>
        <taxon>Metazoa</taxon>
        <taxon>Spiralia</taxon>
        <taxon>Lophotrochozoa</taxon>
        <taxon>Mollusca</taxon>
        <taxon>Bivalvia</taxon>
        <taxon>Autobranchia</taxon>
        <taxon>Heteroconchia</taxon>
        <taxon>Palaeoheterodonta</taxon>
        <taxon>Unionida</taxon>
        <taxon>Unionoidea</taxon>
        <taxon>Unionidae</taxon>
        <taxon>Ambleminae</taxon>
        <taxon>Lampsilini</taxon>
        <taxon>Potamilus</taxon>
    </lineage>
</organism>